<protein>
    <recommendedName>
        <fullName evidence="3">MftR C-terminal domain-containing protein</fullName>
    </recommendedName>
</protein>
<evidence type="ECO:0008006" key="3">
    <source>
        <dbReference type="Google" id="ProtNLM"/>
    </source>
</evidence>
<comment type="caution">
    <text evidence="1">The sequence shown here is derived from an EMBL/GenBank/DDBJ whole genome shotgun (WGS) entry which is preliminary data.</text>
</comment>
<sequence length="165" mass="18053">MDEGTLVMTDMVAVRDALVDQLSRVVQSALLDPLAALLGRQEVDERLAPRMREEVDRWADDLLGEDQHTARSTAVRLVFALYPGAGPFDPPATWWRTPFGQAVARTVGHPTALAVSYPVAAAMMGLGRREVHDLALRGVLDRHPDGGITTASVRAMLNRQSRRSS</sequence>
<evidence type="ECO:0000313" key="2">
    <source>
        <dbReference type="Proteomes" id="UP000791080"/>
    </source>
</evidence>
<reference evidence="1 2" key="2">
    <citation type="submission" date="2022-06" db="EMBL/GenBank/DDBJ databases">
        <title>Genomic Encyclopedia of Type Strains, Phase I: the one thousand microbial genomes (KMG-I) project.</title>
        <authorList>
            <person name="Kyrpides N."/>
        </authorList>
    </citation>
    <scope>NUCLEOTIDE SEQUENCE [LARGE SCALE GENOMIC DNA]</scope>
    <source>
        <strain evidence="1 2">DSM 43889</strain>
    </source>
</reference>
<accession>A0ABT1JJ49</accession>
<dbReference type="RefSeq" id="WP_026418311.1">
    <property type="nucleotide sequence ID" value="NZ_AUBJ02000001.1"/>
</dbReference>
<proteinExistence type="predicted"/>
<organism evidence="1 2">
    <name type="scientific">Actinoalloteichus caeruleus DSM 43889</name>
    <dbReference type="NCBI Taxonomy" id="1120930"/>
    <lineage>
        <taxon>Bacteria</taxon>
        <taxon>Bacillati</taxon>
        <taxon>Actinomycetota</taxon>
        <taxon>Actinomycetes</taxon>
        <taxon>Pseudonocardiales</taxon>
        <taxon>Pseudonocardiaceae</taxon>
        <taxon>Actinoalloteichus</taxon>
        <taxon>Actinoalloteichus cyanogriseus</taxon>
    </lineage>
</organism>
<keyword evidence="2" id="KW-1185">Reference proteome</keyword>
<dbReference type="EMBL" id="AUBJ02000001">
    <property type="protein sequence ID" value="MCP2331781.1"/>
    <property type="molecule type" value="Genomic_DNA"/>
</dbReference>
<gene>
    <name evidence="1" type="ORF">G443_002051</name>
</gene>
<name>A0ABT1JJ49_ACTCY</name>
<dbReference type="Proteomes" id="UP000791080">
    <property type="component" value="Unassembled WGS sequence"/>
</dbReference>
<evidence type="ECO:0000313" key="1">
    <source>
        <dbReference type="EMBL" id="MCP2331781.1"/>
    </source>
</evidence>
<reference evidence="1 2" key="1">
    <citation type="submission" date="2013-07" db="EMBL/GenBank/DDBJ databases">
        <authorList>
            <consortium name="DOE Joint Genome Institute"/>
            <person name="Reeve W."/>
            <person name="Huntemann M."/>
            <person name="Han J."/>
            <person name="Chen A."/>
            <person name="Kyrpides N."/>
            <person name="Mavromatis K."/>
            <person name="Markowitz V."/>
            <person name="Palaniappan K."/>
            <person name="Ivanova N."/>
            <person name="Schaumberg A."/>
            <person name="Pati A."/>
            <person name="Liolios K."/>
            <person name="Nordberg H.P."/>
            <person name="Cantor M.N."/>
            <person name="Hua S.X."/>
            <person name="Woyke T."/>
        </authorList>
    </citation>
    <scope>NUCLEOTIDE SEQUENCE [LARGE SCALE GENOMIC DNA]</scope>
    <source>
        <strain evidence="1 2">DSM 43889</strain>
    </source>
</reference>